<dbReference type="EMBL" id="LR134173">
    <property type="protein sequence ID" value="VEB37307.1"/>
    <property type="molecule type" value="Genomic_DNA"/>
</dbReference>
<reference evidence="2 4" key="1">
    <citation type="submission" date="2015-11" db="EMBL/GenBank/DDBJ databases">
        <title>Genomic analysis of 38 Legionella species identifies large and diverse effector repertoires.</title>
        <authorList>
            <person name="Burstein D."/>
            <person name="Amaro F."/>
            <person name="Zusman T."/>
            <person name="Lifshitz Z."/>
            <person name="Cohen O."/>
            <person name="Gilbert J.A."/>
            <person name="Pupko T."/>
            <person name="Shuman H.A."/>
            <person name="Segal G."/>
        </authorList>
    </citation>
    <scope>NUCLEOTIDE SEQUENCE [LARGE SCALE GENOMIC DNA]</scope>
    <source>
        <strain evidence="2 4">ORW</strain>
    </source>
</reference>
<evidence type="ECO:0000256" key="1">
    <source>
        <dbReference type="SAM" id="Phobius"/>
    </source>
</evidence>
<evidence type="ECO:0008006" key="6">
    <source>
        <dbReference type="Google" id="ProtNLM"/>
    </source>
</evidence>
<gene>
    <name evidence="2" type="ORF">Lche_1479</name>
    <name evidence="3" type="ORF">NCTC11976_02151</name>
</gene>
<evidence type="ECO:0000313" key="5">
    <source>
        <dbReference type="Proteomes" id="UP000277577"/>
    </source>
</evidence>
<keyword evidence="1" id="KW-1133">Transmembrane helix</keyword>
<organism evidence="2 4">
    <name type="scientific">Legionella cherrii</name>
    <dbReference type="NCBI Taxonomy" id="28084"/>
    <lineage>
        <taxon>Bacteria</taxon>
        <taxon>Pseudomonadati</taxon>
        <taxon>Pseudomonadota</taxon>
        <taxon>Gammaproteobacteria</taxon>
        <taxon>Legionellales</taxon>
        <taxon>Legionellaceae</taxon>
        <taxon>Legionella</taxon>
    </lineage>
</organism>
<name>A0A0W0S7H6_9GAMM</name>
<dbReference type="Proteomes" id="UP000054921">
    <property type="component" value="Unassembled WGS sequence"/>
</dbReference>
<dbReference type="EMBL" id="LNXW01000013">
    <property type="protein sequence ID" value="KTC79459.1"/>
    <property type="molecule type" value="Genomic_DNA"/>
</dbReference>
<evidence type="ECO:0000313" key="2">
    <source>
        <dbReference type="EMBL" id="KTC79459.1"/>
    </source>
</evidence>
<dbReference type="AlphaFoldDB" id="A0A0W0S7H6"/>
<reference evidence="3 5" key="2">
    <citation type="submission" date="2018-12" db="EMBL/GenBank/DDBJ databases">
        <authorList>
            <consortium name="Pathogen Informatics"/>
        </authorList>
    </citation>
    <scope>NUCLEOTIDE SEQUENCE [LARGE SCALE GENOMIC DNA]</scope>
    <source>
        <strain evidence="3 5">NCTC11976</strain>
    </source>
</reference>
<feature type="transmembrane region" description="Helical" evidence="1">
    <location>
        <begin position="16"/>
        <end position="34"/>
    </location>
</feature>
<accession>A0A0W0S7H6</accession>
<dbReference type="OrthoDB" id="5654272at2"/>
<evidence type="ECO:0000313" key="3">
    <source>
        <dbReference type="EMBL" id="VEB37307.1"/>
    </source>
</evidence>
<dbReference type="PATRIC" id="fig|28084.5.peg.1609"/>
<dbReference type="RefSeq" id="WP_028380660.1">
    <property type="nucleotide sequence ID" value="NZ_CAAAIT010000001.1"/>
</dbReference>
<protein>
    <recommendedName>
        <fullName evidence="6">Toxin CptA</fullName>
    </recommendedName>
</protein>
<keyword evidence="1" id="KW-0812">Transmembrane</keyword>
<sequence length="136" mass="15878">MLLLSELVIEPVKSKTYLRLTLVIYLITAALILYSSIYPFIKAILLGFIIVLIKIDWAIQSPCTSIKKLQFIGNEWILEPYRGNKNTYAQATILIHNPFFMLIEFKSNRQKKCIVLFNDQITNNQLRLLHLKTHQK</sequence>
<dbReference type="STRING" id="28084.Lche_1479"/>
<keyword evidence="1" id="KW-0472">Membrane</keyword>
<proteinExistence type="predicted"/>
<evidence type="ECO:0000313" key="4">
    <source>
        <dbReference type="Proteomes" id="UP000054921"/>
    </source>
</evidence>
<keyword evidence="5" id="KW-1185">Reference proteome</keyword>
<dbReference type="Proteomes" id="UP000277577">
    <property type="component" value="Chromosome"/>
</dbReference>